<gene>
    <name evidence="4" type="ORF">RJ640_014762</name>
</gene>
<sequence>MGERRPWQQIRYLDPDPEYLYFTSQVHYRQGYDIWARYGSCLQGGLIYARRGRSHKGWVIAPRFAVEEHNRVKGRNLKLIEILRVNLQGGSSRWYYITLLAKDEGENVSTYQALVTDNLRKKTMSLAYFGLAPYATSVPASDQNVTPLVASDSLATERVLPGDSQNAFVRAKQMLGAILIASDWFRDPCLTCKLDILLLVVAYHLKKQLSFVRL</sequence>
<dbReference type="SUPFAM" id="SSF54403">
    <property type="entry name" value="Cystatin/monellin"/>
    <property type="match status" value="1"/>
</dbReference>
<feature type="domain" description="Cystatin" evidence="3">
    <location>
        <begin position="63"/>
        <end position="129"/>
    </location>
</feature>
<keyword evidence="5" id="KW-1185">Reference proteome</keyword>
<dbReference type="AlphaFoldDB" id="A0AA88SGX3"/>
<dbReference type="InterPro" id="IPR000010">
    <property type="entry name" value="Cystatin_dom"/>
</dbReference>
<accession>A0AA88SGX3</accession>
<dbReference type="EMBL" id="JAVXUO010000661">
    <property type="protein sequence ID" value="KAK2990310.1"/>
    <property type="molecule type" value="Genomic_DNA"/>
</dbReference>
<name>A0AA88SGX3_9ASTE</name>
<keyword evidence="2" id="KW-0789">Thiol protease inhibitor</keyword>
<dbReference type="Proteomes" id="UP001187471">
    <property type="component" value="Unassembled WGS sequence"/>
</dbReference>
<dbReference type="InterPro" id="IPR046350">
    <property type="entry name" value="Cystatin_sf"/>
</dbReference>
<evidence type="ECO:0000256" key="2">
    <source>
        <dbReference type="ARBA" id="ARBA00022704"/>
    </source>
</evidence>
<protein>
    <recommendedName>
        <fullName evidence="3">Cystatin domain-containing protein</fullName>
    </recommendedName>
</protein>
<evidence type="ECO:0000313" key="4">
    <source>
        <dbReference type="EMBL" id="KAK2990310.1"/>
    </source>
</evidence>
<dbReference type="Gene3D" id="3.10.450.10">
    <property type="match status" value="1"/>
</dbReference>
<keyword evidence="1" id="KW-0646">Protease inhibitor</keyword>
<comment type="caution">
    <text evidence="4">The sequence shown here is derived from an EMBL/GenBank/DDBJ whole genome shotgun (WGS) entry which is preliminary data.</text>
</comment>
<reference evidence="4" key="1">
    <citation type="submission" date="2022-12" db="EMBL/GenBank/DDBJ databases">
        <title>Draft genome assemblies for two species of Escallonia (Escalloniales).</title>
        <authorList>
            <person name="Chanderbali A."/>
            <person name="Dervinis C."/>
            <person name="Anghel I."/>
            <person name="Soltis D."/>
            <person name="Soltis P."/>
            <person name="Zapata F."/>
        </authorList>
    </citation>
    <scope>NUCLEOTIDE SEQUENCE</scope>
    <source>
        <strain evidence="4">UCBG92.1500</strain>
        <tissue evidence="4">Leaf</tissue>
    </source>
</reference>
<evidence type="ECO:0000256" key="1">
    <source>
        <dbReference type="ARBA" id="ARBA00022690"/>
    </source>
</evidence>
<organism evidence="4 5">
    <name type="scientific">Escallonia rubra</name>
    <dbReference type="NCBI Taxonomy" id="112253"/>
    <lineage>
        <taxon>Eukaryota</taxon>
        <taxon>Viridiplantae</taxon>
        <taxon>Streptophyta</taxon>
        <taxon>Embryophyta</taxon>
        <taxon>Tracheophyta</taxon>
        <taxon>Spermatophyta</taxon>
        <taxon>Magnoliopsida</taxon>
        <taxon>eudicotyledons</taxon>
        <taxon>Gunneridae</taxon>
        <taxon>Pentapetalae</taxon>
        <taxon>asterids</taxon>
        <taxon>campanulids</taxon>
        <taxon>Escalloniales</taxon>
        <taxon>Escalloniaceae</taxon>
        <taxon>Escallonia</taxon>
    </lineage>
</organism>
<dbReference type="GO" id="GO:0004869">
    <property type="term" value="F:cysteine-type endopeptidase inhibitor activity"/>
    <property type="evidence" value="ECO:0007669"/>
    <property type="project" value="UniProtKB-KW"/>
</dbReference>
<evidence type="ECO:0000313" key="5">
    <source>
        <dbReference type="Proteomes" id="UP001187471"/>
    </source>
</evidence>
<dbReference type="Pfam" id="PF16845">
    <property type="entry name" value="SQAPI"/>
    <property type="match status" value="1"/>
</dbReference>
<evidence type="ECO:0000259" key="3">
    <source>
        <dbReference type="Pfam" id="PF16845"/>
    </source>
</evidence>
<proteinExistence type="predicted"/>